<evidence type="ECO:0000256" key="1">
    <source>
        <dbReference type="ARBA" id="ARBA00009375"/>
    </source>
</evidence>
<name>A0A4R3KAC6_9FIRM</name>
<dbReference type="InterPro" id="IPR001406">
    <property type="entry name" value="PsdUridine_synth_TruA"/>
</dbReference>
<dbReference type="RefSeq" id="WP_132548185.1">
    <property type="nucleotide sequence ID" value="NZ_SMAA01000005.1"/>
</dbReference>
<protein>
    <recommendedName>
        <fullName evidence="4">tRNA pseudouridine synthase A</fullName>
        <ecNumber evidence="4">5.4.99.12</ecNumber>
    </recommendedName>
    <alternativeName>
        <fullName evidence="4">tRNA pseudouridine(38-40) synthase</fullName>
    </alternativeName>
    <alternativeName>
        <fullName evidence="4">tRNA pseudouridylate synthase I</fullName>
    </alternativeName>
    <alternativeName>
        <fullName evidence="4">tRNA-uridine isomerase I</fullName>
    </alternativeName>
</protein>
<dbReference type="Pfam" id="PF01416">
    <property type="entry name" value="PseudoU_synth_1"/>
    <property type="match status" value="2"/>
</dbReference>
<evidence type="ECO:0000256" key="6">
    <source>
        <dbReference type="PIRSR" id="PIRSR001430-2"/>
    </source>
</evidence>
<evidence type="ECO:0000256" key="5">
    <source>
        <dbReference type="PIRSR" id="PIRSR001430-1"/>
    </source>
</evidence>
<evidence type="ECO:0000256" key="7">
    <source>
        <dbReference type="RuleBase" id="RU003792"/>
    </source>
</evidence>
<dbReference type="EMBL" id="SMAA01000005">
    <property type="protein sequence ID" value="TCS79938.1"/>
    <property type="molecule type" value="Genomic_DNA"/>
</dbReference>
<dbReference type="Gene3D" id="3.30.70.580">
    <property type="entry name" value="Pseudouridine synthase I, catalytic domain, N-terminal subdomain"/>
    <property type="match status" value="1"/>
</dbReference>
<dbReference type="GO" id="GO:0160147">
    <property type="term" value="F:tRNA pseudouridine(38-40) synthase activity"/>
    <property type="evidence" value="ECO:0007669"/>
    <property type="project" value="UniProtKB-EC"/>
</dbReference>
<dbReference type="InterPro" id="IPR020094">
    <property type="entry name" value="TruA/RsuA/RluB/E/F_N"/>
</dbReference>
<dbReference type="NCBIfam" id="TIGR00071">
    <property type="entry name" value="hisT_truA"/>
    <property type="match status" value="1"/>
</dbReference>
<dbReference type="GO" id="GO:0031119">
    <property type="term" value="P:tRNA pseudouridine synthesis"/>
    <property type="evidence" value="ECO:0007669"/>
    <property type="project" value="UniProtKB-UniRule"/>
</dbReference>
<keyword evidence="3 4" id="KW-0413">Isomerase</keyword>
<dbReference type="SUPFAM" id="SSF55120">
    <property type="entry name" value="Pseudouridine synthase"/>
    <property type="match status" value="1"/>
</dbReference>
<dbReference type="CDD" id="cd02570">
    <property type="entry name" value="PseudoU_synth_EcTruA"/>
    <property type="match status" value="1"/>
</dbReference>
<comment type="function">
    <text evidence="4">Formation of pseudouridine at positions 38, 39 and 40 in the anticodon stem and loop of transfer RNAs.</text>
</comment>
<comment type="similarity">
    <text evidence="1 4 7">Belongs to the tRNA pseudouridine synthase TruA family.</text>
</comment>
<keyword evidence="10" id="KW-1185">Reference proteome</keyword>
<feature type="domain" description="Pseudouridine synthase I TruA alpha/beta" evidence="8">
    <location>
        <begin position="155"/>
        <end position="256"/>
    </location>
</feature>
<dbReference type="Gene3D" id="3.30.70.660">
    <property type="entry name" value="Pseudouridine synthase I, catalytic domain, C-terminal subdomain"/>
    <property type="match status" value="1"/>
</dbReference>
<keyword evidence="2 4" id="KW-0819">tRNA processing</keyword>
<sequence>MKTEHKEKMKKRRRNLKLTVAYDGTNYHGFQRQNKCVAVQNVLEEVLPSIFGDSIEIAAAGRTDAGVHARGQVINFFSDGMIPLENIPRAANRLLPKDIVVTDAQVVDRDFSALHSAKRKKYIYKLHHNKIPDPFLRRYSWHYEYSLQLEPMQEALSQLVGKHDFSAFRAAGGAPGSPVRTLYEASCQKKGDIFTFCFWGNGFLYHMVRNIIGTVVKVGNGKISPAEFAEIVQSRDRNKAGKTAPAAGLTLWQVYY</sequence>
<dbReference type="FunFam" id="3.30.70.580:FF:000001">
    <property type="entry name" value="tRNA pseudouridine synthase A"/>
    <property type="match status" value="1"/>
</dbReference>
<dbReference type="InterPro" id="IPR020103">
    <property type="entry name" value="PsdUridine_synth_cat_dom_sf"/>
</dbReference>
<dbReference type="HAMAP" id="MF_00171">
    <property type="entry name" value="TruA"/>
    <property type="match status" value="1"/>
</dbReference>
<organism evidence="9 10">
    <name type="scientific">Pectinatus cerevisiiphilus</name>
    <dbReference type="NCBI Taxonomy" id="86956"/>
    <lineage>
        <taxon>Bacteria</taxon>
        <taxon>Bacillati</taxon>
        <taxon>Bacillota</taxon>
        <taxon>Negativicutes</taxon>
        <taxon>Selenomonadales</taxon>
        <taxon>Selenomonadaceae</taxon>
        <taxon>Pectinatus</taxon>
    </lineage>
</organism>
<comment type="caution">
    <text evidence="4">Lacks conserved residue(s) required for the propagation of feature annotation.</text>
</comment>
<comment type="catalytic activity">
    <reaction evidence="4 7">
        <text>uridine(38/39/40) in tRNA = pseudouridine(38/39/40) in tRNA</text>
        <dbReference type="Rhea" id="RHEA:22376"/>
        <dbReference type="Rhea" id="RHEA-COMP:10085"/>
        <dbReference type="Rhea" id="RHEA-COMP:10087"/>
        <dbReference type="ChEBI" id="CHEBI:65314"/>
        <dbReference type="ChEBI" id="CHEBI:65315"/>
        <dbReference type="EC" id="5.4.99.12"/>
    </reaction>
</comment>
<gene>
    <name evidence="4" type="primary">truA</name>
    <name evidence="9" type="ORF">EDC37_1055</name>
</gene>
<dbReference type="InterPro" id="IPR020095">
    <property type="entry name" value="PsdUridine_synth_TruA_C"/>
</dbReference>
<dbReference type="AlphaFoldDB" id="A0A4R3KAC6"/>
<evidence type="ECO:0000256" key="3">
    <source>
        <dbReference type="ARBA" id="ARBA00023235"/>
    </source>
</evidence>
<reference evidence="9 10" key="1">
    <citation type="submission" date="2019-03" db="EMBL/GenBank/DDBJ databases">
        <title>Genomic Encyclopedia of Type Strains, Phase IV (KMG-IV): sequencing the most valuable type-strain genomes for metagenomic binning, comparative biology and taxonomic classification.</title>
        <authorList>
            <person name="Goeker M."/>
        </authorList>
    </citation>
    <scope>NUCLEOTIDE SEQUENCE [LARGE SCALE GENOMIC DNA]</scope>
    <source>
        <strain evidence="9 10">DSM 20467</strain>
    </source>
</reference>
<dbReference type="PIRSF" id="PIRSF001430">
    <property type="entry name" value="tRNA_psdUrid_synth"/>
    <property type="match status" value="1"/>
</dbReference>
<dbReference type="EC" id="5.4.99.12" evidence="4"/>
<accession>A0A4R3KAC6</accession>
<evidence type="ECO:0000313" key="10">
    <source>
        <dbReference type="Proteomes" id="UP000295188"/>
    </source>
</evidence>
<feature type="binding site" evidence="4 6">
    <location>
        <position position="122"/>
    </location>
    <ligand>
        <name>substrate</name>
    </ligand>
</feature>
<dbReference type="PANTHER" id="PTHR11142">
    <property type="entry name" value="PSEUDOURIDYLATE SYNTHASE"/>
    <property type="match status" value="1"/>
</dbReference>
<dbReference type="Proteomes" id="UP000295188">
    <property type="component" value="Unassembled WGS sequence"/>
</dbReference>
<feature type="active site" description="Nucleophile" evidence="4 5">
    <location>
        <position position="64"/>
    </location>
</feature>
<proteinExistence type="inferred from homology"/>
<comment type="subunit">
    <text evidence="4">Homodimer.</text>
</comment>
<dbReference type="PANTHER" id="PTHR11142:SF0">
    <property type="entry name" value="TRNA PSEUDOURIDINE SYNTHASE-LIKE 1"/>
    <property type="match status" value="1"/>
</dbReference>
<evidence type="ECO:0000259" key="8">
    <source>
        <dbReference type="Pfam" id="PF01416"/>
    </source>
</evidence>
<dbReference type="InterPro" id="IPR020097">
    <property type="entry name" value="PsdUridine_synth_TruA_a/b_dom"/>
</dbReference>
<feature type="domain" description="Pseudouridine synthase I TruA alpha/beta" evidence="8">
    <location>
        <begin position="20"/>
        <end position="108"/>
    </location>
</feature>
<evidence type="ECO:0000256" key="2">
    <source>
        <dbReference type="ARBA" id="ARBA00022694"/>
    </source>
</evidence>
<dbReference type="GO" id="GO:0003723">
    <property type="term" value="F:RNA binding"/>
    <property type="evidence" value="ECO:0007669"/>
    <property type="project" value="InterPro"/>
</dbReference>
<evidence type="ECO:0000256" key="4">
    <source>
        <dbReference type="HAMAP-Rule" id="MF_00171"/>
    </source>
</evidence>
<dbReference type="OrthoDB" id="9811823at2"/>
<evidence type="ECO:0000313" key="9">
    <source>
        <dbReference type="EMBL" id="TCS79938.1"/>
    </source>
</evidence>
<comment type="caution">
    <text evidence="9">The sequence shown here is derived from an EMBL/GenBank/DDBJ whole genome shotgun (WGS) entry which is preliminary data.</text>
</comment>